<feature type="compositionally biased region" description="Basic and acidic residues" evidence="5">
    <location>
        <begin position="283"/>
        <end position="315"/>
    </location>
</feature>
<keyword evidence="3" id="KW-0862">Zinc</keyword>
<feature type="zinc finger region" description="UBR-type" evidence="4">
    <location>
        <begin position="50"/>
        <end position="125"/>
    </location>
</feature>
<dbReference type="InterPro" id="IPR047506">
    <property type="entry name" value="UBR7-like_UBR-box"/>
</dbReference>
<feature type="region of interest" description="Disordered" evidence="5">
    <location>
        <begin position="219"/>
        <end position="271"/>
    </location>
</feature>
<proteinExistence type="predicted"/>
<dbReference type="CDD" id="cd19677">
    <property type="entry name" value="UBR-box_UBR7"/>
    <property type="match status" value="1"/>
</dbReference>
<evidence type="ECO:0000259" key="6">
    <source>
        <dbReference type="PROSITE" id="PS51157"/>
    </source>
</evidence>
<evidence type="ECO:0000313" key="8">
    <source>
        <dbReference type="Proteomes" id="UP001497383"/>
    </source>
</evidence>
<organism evidence="7 8">
    <name type="scientific">Lodderomyces beijingensis</name>
    <dbReference type="NCBI Taxonomy" id="1775926"/>
    <lineage>
        <taxon>Eukaryota</taxon>
        <taxon>Fungi</taxon>
        <taxon>Dikarya</taxon>
        <taxon>Ascomycota</taxon>
        <taxon>Saccharomycotina</taxon>
        <taxon>Pichiomycetes</taxon>
        <taxon>Debaryomycetaceae</taxon>
        <taxon>Candida/Lodderomyces clade</taxon>
        <taxon>Lodderomyces</taxon>
    </lineage>
</organism>
<accession>A0ABP0ZJ76</accession>
<dbReference type="InterPro" id="IPR040204">
    <property type="entry name" value="UBR7"/>
</dbReference>
<evidence type="ECO:0000313" key="7">
    <source>
        <dbReference type="EMBL" id="CAK9437338.1"/>
    </source>
</evidence>
<feature type="compositionally biased region" description="Basic and acidic residues" evidence="5">
    <location>
        <begin position="219"/>
        <end position="234"/>
    </location>
</feature>
<reference evidence="7 8" key="1">
    <citation type="submission" date="2024-03" db="EMBL/GenBank/DDBJ databases">
        <authorList>
            <person name="Brejova B."/>
        </authorList>
    </citation>
    <scope>NUCLEOTIDE SEQUENCE [LARGE SCALE GENOMIC DNA]</scope>
    <source>
        <strain evidence="7 8">CBS 14171</strain>
    </source>
</reference>
<dbReference type="GeneID" id="92206912"/>
<evidence type="ECO:0000256" key="1">
    <source>
        <dbReference type="ARBA" id="ARBA00022723"/>
    </source>
</evidence>
<evidence type="ECO:0000256" key="3">
    <source>
        <dbReference type="ARBA" id="ARBA00022833"/>
    </source>
</evidence>
<dbReference type="RefSeq" id="XP_066828654.1">
    <property type="nucleotide sequence ID" value="XM_066971635.1"/>
</dbReference>
<feature type="region of interest" description="Disordered" evidence="5">
    <location>
        <begin position="382"/>
        <end position="415"/>
    </location>
</feature>
<dbReference type="Proteomes" id="UP001497383">
    <property type="component" value="Chromosome 2"/>
</dbReference>
<evidence type="ECO:0000256" key="4">
    <source>
        <dbReference type="PROSITE-ProRule" id="PRU00508"/>
    </source>
</evidence>
<feature type="compositionally biased region" description="Low complexity" evidence="5">
    <location>
        <begin position="137"/>
        <end position="150"/>
    </location>
</feature>
<protein>
    <recommendedName>
        <fullName evidence="6">UBR-type domain-containing protein</fullName>
    </recommendedName>
</protein>
<feature type="region of interest" description="Disordered" evidence="5">
    <location>
        <begin position="125"/>
        <end position="150"/>
    </location>
</feature>
<dbReference type="PANTHER" id="PTHR13513:SF9">
    <property type="entry name" value="E3 UBIQUITIN-PROTEIN LIGASE UBR7-RELATED"/>
    <property type="match status" value="1"/>
</dbReference>
<sequence length="545" mass="61793">MSSYTTDAPGGSNGNNSSKDEDPVTTAVHYIQEQAELSKQARELMPYEPDQCTYEMGELRQSVYACLTCSRENNNTPIGVCYSCSIHCHSQHELVELFTKRAFVCDCGTTRMSKTANGACKLRRQNNNNSKEKGKGAASSSSCSPSSSRHASQVELPADDIPSSTNTYNQNFHGKFCGCQSFYNPLEETGNMIQCYFGFSCGEDWFHDQCIMGFAPDTFKTRNDAESDKNRRIGENMLDELSPPGFGADQADDHDNDNDHDNDEENKGNADNAMKVVGAKTMDQPEHKEKLHNAQEQQAKEEKEEGSTKAERDQLDVDDQEMIRKLKYFPQLSSFDSYLCWQCVQKFTQVFDELEKRIPGVVASKLPRFEGVKTVDEWHRLSQQQQQNNNAPSPPPLKKMKLENDQNENGPRRKQQSMSIFLANDFKHKIKETLPQLDANSKLVQFLKNNPYLYDEDPIYQPPIDSSEEEWSTTVSYLDMGAADAIHSLPRDQAIETIKGYDKMRAKLRDFFKPFAEQGKVVTEEEVKSFFGQINDDDKKLARGE</sequence>
<keyword evidence="2" id="KW-0863">Zinc-finger</keyword>
<dbReference type="InterPro" id="IPR003126">
    <property type="entry name" value="Znf_UBR"/>
</dbReference>
<evidence type="ECO:0000256" key="5">
    <source>
        <dbReference type="SAM" id="MobiDB-lite"/>
    </source>
</evidence>
<keyword evidence="8" id="KW-1185">Reference proteome</keyword>
<dbReference type="SMART" id="SM00396">
    <property type="entry name" value="ZnF_UBR1"/>
    <property type="match status" value="1"/>
</dbReference>
<dbReference type="PROSITE" id="PS51157">
    <property type="entry name" value="ZF_UBR"/>
    <property type="match status" value="1"/>
</dbReference>
<gene>
    <name evidence="7" type="ORF">LODBEIA_P17160</name>
</gene>
<feature type="region of interest" description="Disordered" evidence="5">
    <location>
        <begin position="1"/>
        <end position="23"/>
    </location>
</feature>
<dbReference type="Pfam" id="PF02207">
    <property type="entry name" value="zf-UBR"/>
    <property type="match status" value="1"/>
</dbReference>
<dbReference type="EMBL" id="OZ022406">
    <property type="protein sequence ID" value="CAK9437338.1"/>
    <property type="molecule type" value="Genomic_DNA"/>
</dbReference>
<evidence type="ECO:0000256" key="2">
    <source>
        <dbReference type="ARBA" id="ARBA00022771"/>
    </source>
</evidence>
<feature type="domain" description="UBR-type" evidence="6">
    <location>
        <begin position="50"/>
        <end position="125"/>
    </location>
</feature>
<dbReference type="PANTHER" id="PTHR13513">
    <property type="entry name" value="E3 UBIQUITIN-PROTEIN LIGASE UBR7"/>
    <property type="match status" value="1"/>
</dbReference>
<name>A0ABP0ZJ76_9ASCO</name>
<feature type="region of interest" description="Disordered" evidence="5">
    <location>
        <begin position="283"/>
        <end position="316"/>
    </location>
</feature>
<keyword evidence="1" id="KW-0479">Metal-binding</keyword>